<dbReference type="RefSeq" id="WP_209352817.1">
    <property type="nucleotide sequence ID" value="NZ_JAGIYZ010000015.1"/>
</dbReference>
<gene>
    <name evidence="6" type="ORF">J5Y09_15985</name>
</gene>
<name>A0ABS4AVU3_9PROT</name>
<accession>A0ABS4AVU3</accession>
<evidence type="ECO:0000256" key="2">
    <source>
        <dbReference type="ARBA" id="ARBA00022723"/>
    </source>
</evidence>
<comment type="caution">
    <text evidence="6">The sequence shown here is derived from an EMBL/GenBank/DDBJ whole genome shotgun (WGS) entry which is preliminary data.</text>
</comment>
<dbReference type="PROSITE" id="PS00523">
    <property type="entry name" value="SULFATASE_1"/>
    <property type="match status" value="1"/>
</dbReference>
<evidence type="ECO:0000256" key="4">
    <source>
        <dbReference type="ARBA" id="ARBA00022837"/>
    </source>
</evidence>
<dbReference type="Proteomes" id="UP000680815">
    <property type="component" value="Unassembled WGS sequence"/>
</dbReference>
<evidence type="ECO:0000256" key="1">
    <source>
        <dbReference type="ARBA" id="ARBA00008779"/>
    </source>
</evidence>
<dbReference type="Gene3D" id="3.40.720.10">
    <property type="entry name" value="Alkaline Phosphatase, subunit A"/>
    <property type="match status" value="1"/>
</dbReference>
<dbReference type="PANTHER" id="PTHR42693:SF43">
    <property type="entry name" value="BLL2667 PROTEIN"/>
    <property type="match status" value="1"/>
</dbReference>
<dbReference type="SUPFAM" id="SSF53649">
    <property type="entry name" value="Alkaline phosphatase-like"/>
    <property type="match status" value="1"/>
</dbReference>
<dbReference type="CDD" id="cd16025">
    <property type="entry name" value="PAS_like"/>
    <property type="match status" value="1"/>
</dbReference>
<organism evidence="6 7">
    <name type="scientific">Roseomonas nitratireducens</name>
    <dbReference type="NCBI Taxonomy" id="2820810"/>
    <lineage>
        <taxon>Bacteria</taxon>
        <taxon>Pseudomonadati</taxon>
        <taxon>Pseudomonadota</taxon>
        <taxon>Alphaproteobacteria</taxon>
        <taxon>Acetobacterales</taxon>
        <taxon>Roseomonadaceae</taxon>
        <taxon>Roseomonas</taxon>
    </lineage>
</organism>
<evidence type="ECO:0000313" key="7">
    <source>
        <dbReference type="Proteomes" id="UP000680815"/>
    </source>
</evidence>
<evidence type="ECO:0000313" key="6">
    <source>
        <dbReference type="EMBL" id="MBP0465427.1"/>
    </source>
</evidence>
<dbReference type="InterPro" id="IPR017850">
    <property type="entry name" value="Alkaline_phosphatase_core_sf"/>
</dbReference>
<dbReference type="EMBL" id="JAGIYZ010000015">
    <property type="protein sequence ID" value="MBP0465427.1"/>
    <property type="molecule type" value="Genomic_DNA"/>
</dbReference>
<reference evidence="6 7" key="1">
    <citation type="submission" date="2021-03" db="EMBL/GenBank/DDBJ databases">
        <authorList>
            <person name="So Y."/>
        </authorList>
    </citation>
    <scope>NUCLEOTIDE SEQUENCE [LARGE SCALE GENOMIC DNA]</scope>
    <source>
        <strain evidence="6 7">PWR1</strain>
    </source>
</reference>
<evidence type="ECO:0000256" key="3">
    <source>
        <dbReference type="ARBA" id="ARBA00022801"/>
    </source>
</evidence>
<dbReference type="Gene3D" id="3.30.1120.10">
    <property type="match status" value="1"/>
</dbReference>
<keyword evidence="3" id="KW-0378">Hydrolase</keyword>
<dbReference type="PANTHER" id="PTHR42693">
    <property type="entry name" value="ARYLSULFATASE FAMILY MEMBER"/>
    <property type="match status" value="1"/>
</dbReference>
<feature type="domain" description="Sulfatase N-terminal" evidence="5">
    <location>
        <begin position="133"/>
        <end position="547"/>
    </location>
</feature>
<dbReference type="Pfam" id="PF00884">
    <property type="entry name" value="Sulfatase"/>
    <property type="match status" value="1"/>
</dbReference>
<dbReference type="InterPro" id="IPR024607">
    <property type="entry name" value="Sulfatase_CS"/>
</dbReference>
<protein>
    <submittedName>
        <fullName evidence="6">Arylsulfatase</fullName>
    </submittedName>
</protein>
<comment type="similarity">
    <text evidence="1">Belongs to the sulfatase family.</text>
</comment>
<keyword evidence="7" id="KW-1185">Reference proteome</keyword>
<evidence type="ECO:0000259" key="5">
    <source>
        <dbReference type="Pfam" id="PF00884"/>
    </source>
</evidence>
<dbReference type="InterPro" id="IPR050738">
    <property type="entry name" value="Sulfatase"/>
</dbReference>
<dbReference type="InterPro" id="IPR000917">
    <property type="entry name" value="Sulfatase_N"/>
</dbReference>
<keyword evidence="2" id="KW-0479">Metal-binding</keyword>
<proteinExistence type="inferred from homology"/>
<sequence>MICEGRGIAAMSLGSSRQPHSHAHPVRKQIRTDAVRDCRAVMPSTTTRAGLRPGFVRRLAGVLAASLAMWSMQSLPAAAQDLRGTPGSATAIEFPNARILPQPPAPFAGSISPSARESTPAWPPTLGAPENAPNVLLIITDDVGFGASSTFGGVIPTPTLDRVAETGLRYTQFHTTALCSPTRASLLTGRNPHSVGFGAVAELSTGFPGYHAIIGADTATIAQTLRQNGYSTAWYGKNHNTPPWEISPAGPFDRWPTGLGFDFFYGFMGGETNQWEPGNLYRNTTRILPFEGRPGWNLTTAMADEAIARIRELNEVSPGRPWFIHYAPGGAHAPHHPTPEWIARFRGRFDEGWEVVRERIFANQQRLGVLPPNAVLPPWPDTLPRWSSLSADQRRLYARQAEVFAAYLAYTDHEIGRVIEAVRDAGQIDNTLIIYISGDNGGSAEGQAHGTPNEYAFFNGIEIPVERQLPVIDAWGGPATYPNLAVGWTWAFGTPYQWTKQVASHFGGTRNGMAISWPRRIADRGGIRHQFHHVIDIAPTILEAIGIPEPRVVNGVAQRPIEGVGMAYTFDAANAAARSRRRTQHFEMLGHRGIYHDGWYANTTPPTLPWQSSGHPPEDVVNGYSWELYNLEQDPTQSRNLAAQFPDRLRDLQQRFLIEAARYQVLPLDNSSLSRLITPRPGPSAGRREFVYRAPGSGLQSSVAPSLLNRAYRLVADIDVPAGGANGVIATHGGRFAGWGFYLLGGRPVFTWNLLDIERVRWESPTALPPGRHSIAFEFQPEAAGAPVGRGGTGILSVNGQVVARQAMARTLPFAVQGDETFDVGQDTGSSVDDRDYRTPFAFTGRLERLVVTLGDSTLPRGPARD</sequence>
<keyword evidence="4" id="KW-0106">Calcium</keyword>